<name>V5WF84_9SPIO</name>
<evidence type="ECO:0000256" key="11">
    <source>
        <dbReference type="ARBA" id="ARBA00022741"/>
    </source>
</evidence>
<dbReference type="GO" id="GO:0000105">
    <property type="term" value="P:L-histidine biosynthetic process"/>
    <property type="evidence" value="ECO:0007669"/>
    <property type="project" value="UniProtKB-UniRule"/>
</dbReference>
<keyword evidence="18" id="KW-1185">Reference proteome</keyword>
<evidence type="ECO:0000256" key="3">
    <source>
        <dbReference type="ARBA" id="ARBA00004667"/>
    </source>
</evidence>
<dbReference type="HOGENOM" id="CLU_038115_2_0_12"/>
<keyword evidence="9 15" id="KW-0328">Glycosyltransferase</keyword>
<keyword evidence="13 15" id="KW-0368">Histidine biosynthesis</keyword>
<dbReference type="AlphaFoldDB" id="V5WF84"/>
<dbReference type="Proteomes" id="UP000018680">
    <property type="component" value="Chromosome"/>
</dbReference>
<proteinExistence type="inferred from homology"/>
<dbReference type="RefSeq" id="WP_024267387.1">
    <property type="nucleotide sequence ID" value="NC_023035.1"/>
</dbReference>
<comment type="pathway">
    <text evidence="3 15">Amino-acid biosynthesis; L-histidine biosynthesis; L-histidine from 5-phospho-alpha-D-ribose 1-diphosphate: step 1/9.</text>
</comment>
<keyword evidence="11 15" id="KW-0547">Nucleotide-binding</keyword>
<dbReference type="InterPro" id="IPR001348">
    <property type="entry name" value="ATP_PRibTrfase_HisG"/>
</dbReference>
<comment type="similarity">
    <text evidence="4 15">Belongs to the ATP phosphoribosyltransferase family. Short subfamily.</text>
</comment>
<dbReference type="PANTHER" id="PTHR21403">
    <property type="entry name" value="ATP PHOSPHORIBOSYLTRANSFERASE ATP-PRTASE"/>
    <property type="match status" value="1"/>
</dbReference>
<dbReference type="EC" id="2.4.2.17" evidence="6 15"/>
<comment type="domain">
    <text evidence="15">Lacks the C-terminal regulatory region which is replaced by HisZ.</text>
</comment>
<evidence type="ECO:0000256" key="12">
    <source>
        <dbReference type="ARBA" id="ARBA00022840"/>
    </source>
</evidence>
<dbReference type="KEGG" id="slr:L21SP2_1041"/>
<reference evidence="17 18" key="1">
    <citation type="journal article" date="2015" name="Stand. Genomic Sci.">
        <title>Complete genome sequence and description of Salinispira pacifica gen. nov., sp. nov., a novel spirochaete isolated form a hypersaline microbial mat.</title>
        <authorList>
            <person name="Ben Hania W."/>
            <person name="Joseph M."/>
            <person name="Schumann P."/>
            <person name="Bunk B."/>
            <person name="Fiebig A."/>
            <person name="Sproer C."/>
            <person name="Klenk H.P."/>
            <person name="Fardeau M.L."/>
            <person name="Spring S."/>
        </authorList>
    </citation>
    <scope>NUCLEOTIDE SEQUENCE [LARGE SCALE GENOMIC DNA]</scope>
    <source>
        <strain evidence="17 18">L21-RPul-D2</strain>
    </source>
</reference>
<evidence type="ECO:0000313" key="18">
    <source>
        <dbReference type="Proteomes" id="UP000018680"/>
    </source>
</evidence>
<comment type="subunit">
    <text evidence="5 15">Heteromultimer composed of HisG and HisZ subunits.</text>
</comment>
<evidence type="ECO:0000256" key="2">
    <source>
        <dbReference type="ARBA" id="ARBA00004496"/>
    </source>
</evidence>
<feature type="domain" description="ATP phosphoribosyltransferase catalytic" evidence="16">
    <location>
        <begin position="53"/>
        <end position="205"/>
    </location>
</feature>
<dbReference type="Gene3D" id="3.40.190.10">
    <property type="entry name" value="Periplasmic binding protein-like II"/>
    <property type="match status" value="2"/>
</dbReference>
<dbReference type="InterPro" id="IPR013820">
    <property type="entry name" value="ATP_PRibTrfase_cat"/>
</dbReference>
<evidence type="ECO:0000256" key="4">
    <source>
        <dbReference type="ARBA" id="ARBA00009489"/>
    </source>
</evidence>
<protein>
    <recommendedName>
        <fullName evidence="6 15">ATP phosphoribosyltransferase</fullName>
        <shortName evidence="15">ATP-PRT</shortName>
        <shortName evidence="15">ATP-PRTase</shortName>
        <ecNumber evidence="6 15">2.4.2.17</ecNumber>
    </recommendedName>
</protein>
<dbReference type="eggNOG" id="COG0040">
    <property type="taxonomic scope" value="Bacteria"/>
</dbReference>
<dbReference type="STRING" id="1307761.L21SP2_1041"/>
<evidence type="ECO:0000256" key="15">
    <source>
        <dbReference type="HAMAP-Rule" id="MF_01018"/>
    </source>
</evidence>
<dbReference type="SUPFAM" id="SSF53850">
    <property type="entry name" value="Periplasmic binding protein-like II"/>
    <property type="match status" value="1"/>
</dbReference>
<dbReference type="InterPro" id="IPR024893">
    <property type="entry name" value="ATP_PRibTrfase_HisG_short"/>
</dbReference>
<evidence type="ECO:0000256" key="1">
    <source>
        <dbReference type="ARBA" id="ARBA00000915"/>
    </source>
</evidence>
<evidence type="ECO:0000256" key="5">
    <source>
        <dbReference type="ARBA" id="ARBA00011496"/>
    </source>
</evidence>
<dbReference type="OrthoDB" id="9801867at2"/>
<dbReference type="PANTHER" id="PTHR21403:SF8">
    <property type="entry name" value="ATP PHOSPHORIBOSYLTRANSFERASE"/>
    <property type="match status" value="1"/>
</dbReference>
<keyword evidence="7 15" id="KW-0963">Cytoplasm</keyword>
<dbReference type="PATRIC" id="fig|1307761.3.peg.1037"/>
<evidence type="ECO:0000313" key="17">
    <source>
        <dbReference type="EMBL" id="AHC14457.1"/>
    </source>
</evidence>
<gene>
    <name evidence="15" type="primary">hisG</name>
    <name evidence="17" type="ORF">L21SP2_1041</name>
</gene>
<sequence length="210" mass="23539">MSVDTPLTLALPKGRLEEQVREHFAKAGIEYHFEKRKLVARDKDKRLEIFLVKNADLPTYVHHGIAGLGVCGEDVLYEAGVPLHRLKELPFGSTRMCLAGPKGASIDVSEQGLKVATKFTRFTRDYFHNQNIPVEMVKLNGSVELAPVLGLTPYIVDLVETGGTLKANNLEVLQELSSIRVHLVANPAYYKYHYREIEHFLEILEAAGDE</sequence>
<dbReference type="GO" id="GO:0005524">
    <property type="term" value="F:ATP binding"/>
    <property type="evidence" value="ECO:0007669"/>
    <property type="project" value="UniProtKB-KW"/>
</dbReference>
<dbReference type="GO" id="GO:0003879">
    <property type="term" value="F:ATP phosphoribosyltransferase activity"/>
    <property type="evidence" value="ECO:0007669"/>
    <property type="project" value="UniProtKB-UniRule"/>
</dbReference>
<evidence type="ECO:0000256" key="10">
    <source>
        <dbReference type="ARBA" id="ARBA00022679"/>
    </source>
</evidence>
<keyword evidence="10 15" id="KW-0808">Transferase</keyword>
<evidence type="ECO:0000256" key="9">
    <source>
        <dbReference type="ARBA" id="ARBA00022676"/>
    </source>
</evidence>
<dbReference type="Pfam" id="PF01634">
    <property type="entry name" value="HisG"/>
    <property type="match status" value="1"/>
</dbReference>
<evidence type="ECO:0000259" key="16">
    <source>
        <dbReference type="Pfam" id="PF01634"/>
    </source>
</evidence>
<dbReference type="HAMAP" id="MF_01018">
    <property type="entry name" value="HisG_Short"/>
    <property type="match status" value="1"/>
</dbReference>
<dbReference type="NCBIfam" id="TIGR00070">
    <property type="entry name" value="hisG"/>
    <property type="match status" value="1"/>
</dbReference>
<evidence type="ECO:0000256" key="13">
    <source>
        <dbReference type="ARBA" id="ARBA00023102"/>
    </source>
</evidence>
<evidence type="ECO:0000256" key="7">
    <source>
        <dbReference type="ARBA" id="ARBA00022490"/>
    </source>
</evidence>
<evidence type="ECO:0000256" key="6">
    <source>
        <dbReference type="ARBA" id="ARBA00011946"/>
    </source>
</evidence>
<comment type="function">
    <text evidence="14 15">Catalyzes the condensation of ATP and 5-phosphoribose 1-diphosphate to form N'-(5'-phosphoribosyl)-ATP (PR-ATP). Has a crucial role in the pathway because the rate of histidine biosynthesis seems to be controlled primarily by regulation of HisG enzymatic activity.</text>
</comment>
<evidence type="ECO:0000256" key="8">
    <source>
        <dbReference type="ARBA" id="ARBA00022605"/>
    </source>
</evidence>
<keyword evidence="8 15" id="KW-0028">Amino-acid biosynthesis</keyword>
<dbReference type="GO" id="GO:0005737">
    <property type="term" value="C:cytoplasm"/>
    <property type="evidence" value="ECO:0007669"/>
    <property type="project" value="UniProtKB-SubCell"/>
</dbReference>
<comment type="catalytic activity">
    <reaction evidence="1 15">
        <text>1-(5-phospho-beta-D-ribosyl)-ATP + diphosphate = 5-phospho-alpha-D-ribose 1-diphosphate + ATP</text>
        <dbReference type="Rhea" id="RHEA:18473"/>
        <dbReference type="ChEBI" id="CHEBI:30616"/>
        <dbReference type="ChEBI" id="CHEBI:33019"/>
        <dbReference type="ChEBI" id="CHEBI:58017"/>
        <dbReference type="ChEBI" id="CHEBI:73183"/>
        <dbReference type="EC" id="2.4.2.17"/>
    </reaction>
</comment>
<evidence type="ECO:0000256" key="14">
    <source>
        <dbReference type="ARBA" id="ARBA00024861"/>
    </source>
</evidence>
<comment type="subcellular location">
    <subcellularLocation>
        <location evidence="2 15">Cytoplasm</location>
    </subcellularLocation>
</comment>
<dbReference type="CDD" id="cd13595">
    <property type="entry name" value="PBP2_HisGs"/>
    <property type="match status" value="1"/>
</dbReference>
<organism evidence="17 18">
    <name type="scientific">Salinispira pacifica</name>
    <dbReference type="NCBI Taxonomy" id="1307761"/>
    <lineage>
        <taxon>Bacteria</taxon>
        <taxon>Pseudomonadati</taxon>
        <taxon>Spirochaetota</taxon>
        <taxon>Spirochaetia</taxon>
        <taxon>Spirochaetales</taxon>
        <taxon>Spirochaetaceae</taxon>
        <taxon>Salinispira</taxon>
    </lineage>
</organism>
<dbReference type="EMBL" id="CP006939">
    <property type="protein sequence ID" value="AHC14457.1"/>
    <property type="molecule type" value="Genomic_DNA"/>
</dbReference>
<accession>V5WF84</accession>
<dbReference type="UniPathway" id="UPA00031">
    <property type="reaction ID" value="UER00006"/>
</dbReference>
<keyword evidence="12 15" id="KW-0067">ATP-binding</keyword>